<feature type="compositionally biased region" description="Polar residues" evidence="1">
    <location>
        <begin position="546"/>
        <end position="555"/>
    </location>
</feature>
<feature type="compositionally biased region" description="Polar residues" evidence="1">
    <location>
        <begin position="869"/>
        <end position="879"/>
    </location>
</feature>
<sequence length="1317" mass="144988">MAASRPMGSAQGPLCPGCGHPHFPFCARHQSLHPTPPLPLSLQGHLPRPPVQFSLPPSQAAAFMPLAHHPPSFPDQPVMNWGSTKSNLESHIPPAKVLLSRQLQQNGRPGEGAGLQDSGARHHGVPQAFHAQGPDSFHIFLPLSGMGSVTQSSEFPRTLSPPNSPSGLTRSPASGWIQEDARDSDKVPAMPQWFIDQKRRSTITGAAVNTRSGFGEFGRPVSTFSSPPLQSELPVQRMVNSARIEIDRQMGFADGGMLGMQTFERRLQESVQGIRTDRNLLPLQGLHFRSDIAGHGGAQGVGRQEFGGNGTAQMKTGFNTTVFEQFVSQRGGIGDGDSRPWGASSENTNGSFGEQGNAFLSSGHPRNANVVNTAPCREEQLLREHGLLDDSSEGMFNSRQQRFTDGPAEHQDDFGFVQRRPQISNDVRPGLGDKLYSVDKTMAADRMHCEGPVHDKISSDGEQNLSFANQTSPYDEPGLSQQNGQKQHMPPQDELDELYYLKHFRQHDERQDTSLQPVNQGNQFQDGRALRSFVPSSQLAVMRGSLQETSVSSQPWLGDERNTASQHPGRLQHPDRVNHQLPPPPHFQSQERTADQNLESQHAHLQQSMQVQPKPLPPPQISTVRQTPLGAPVHFQKPSHVYQQSHVLQQSTAPVRSQLPHQFPGNIHPKDIQQPGQPTHVQSQQHLGASQRQPQHPFVGSINTDALLQNQSAAIHQVQKICQSHVARFHLNAQGNVHHQYSNTSIPQPGSLPDGESEKPHVSVGPGRVPYLPQVESMGSSYLPPLPPPASAPPPPPPLPHSPPPHSPPAAPLVPPPLGSLSPPKEQVAFNAAGTASAVPSGSSTKQSDLEDRHLGFHFRPPYSGLHQPMQSVSSPGSGFQSLGTPYMQPVYGQQYGVQQFPPKLSQATEQPKVVNAASIFRKPARLSRPDRFVVILRGLPGSGKSYLAKALRDVELLNGGTAPRIHSIDDYFMTEVEKVEGEDSSMNSASNMRGKNRVLKKVMEYCYEPEMEEIYRASMLKAFKKTLEEGMFSFVIVDDRNVLVADFAQFWAIAKRSGYEVYLLEAPYKDPAGCLARNVHNFTLEQIQGMAERWEVTPPLYLQLDISSLFRGDELNAQDITEVEMDADDMEREADEHDESFKLSGDSKPPAASIGEETPMKGDRWETIGKEAEEDQPKPVKRRKVKEEIESDSESSSDGEGVQNNALSGLMMAYAKKDKRVQWADQKRSNIGSKGFSIGSVAEKEGTLLIGPGPGYNRASNPVVEDEKTHVGNDVKHTTKFLDQYRAEQETFKAVFARRRHRVEGFDDDEIVARNL</sequence>
<evidence type="ECO:0000256" key="1">
    <source>
        <dbReference type="SAM" id="MobiDB-lite"/>
    </source>
</evidence>
<feature type="compositionally biased region" description="Polar residues" evidence="1">
    <location>
        <begin position="460"/>
        <end position="486"/>
    </location>
</feature>
<feature type="compositionally biased region" description="Basic and acidic residues" evidence="1">
    <location>
        <begin position="1159"/>
        <end position="1179"/>
    </location>
</feature>
<feature type="region of interest" description="Disordered" evidence="1">
    <location>
        <begin position="106"/>
        <end position="131"/>
    </location>
</feature>
<feature type="region of interest" description="Disordered" evidence="1">
    <location>
        <begin position="1130"/>
        <end position="1205"/>
    </location>
</feature>
<dbReference type="Proteomes" id="UP001605036">
    <property type="component" value="Unassembled WGS sequence"/>
</dbReference>
<proteinExistence type="predicted"/>
<evidence type="ECO:0000313" key="2">
    <source>
        <dbReference type="EMBL" id="KAL2611928.1"/>
    </source>
</evidence>
<dbReference type="EMBL" id="JBHFFA010000007">
    <property type="protein sequence ID" value="KAL2611928.1"/>
    <property type="molecule type" value="Genomic_DNA"/>
</dbReference>
<dbReference type="InterPro" id="IPR026314">
    <property type="entry name" value="YLP_motif_con_p1"/>
</dbReference>
<accession>A0ABD1XTC9</accession>
<feature type="region of interest" description="Disordered" evidence="1">
    <location>
        <begin position="544"/>
        <end position="620"/>
    </location>
</feature>
<reference evidence="2 3" key="1">
    <citation type="submission" date="2024-09" db="EMBL/GenBank/DDBJ databases">
        <title>Chromosome-scale assembly of Riccia fluitans.</title>
        <authorList>
            <person name="Paukszto L."/>
            <person name="Sawicki J."/>
            <person name="Karawczyk K."/>
            <person name="Piernik-Szablinska J."/>
            <person name="Szczecinska M."/>
            <person name="Mazdziarz M."/>
        </authorList>
    </citation>
    <scope>NUCLEOTIDE SEQUENCE [LARGE SCALE GENOMIC DNA]</scope>
    <source>
        <strain evidence="2">Rf_01</strain>
        <tissue evidence="2">Aerial parts of the thallus</tissue>
    </source>
</reference>
<dbReference type="Gene3D" id="3.40.50.300">
    <property type="entry name" value="P-loop containing nucleotide triphosphate hydrolases"/>
    <property type="match status" value="1"/>
</dbReference>
<feature type="region of interest" description="Disordered" evidence="1">
    <location>
        <begin position="740"/>
        <end position="825"/>
    </location>
</feature>
<feature type="compositionally biased region" description="Pro residues" evidence="1">
    <location>
        <begin position="784"/>
        <end position="818"/>
    </location>
</feature>
<keyword evidence="3" id="KW-1185">Reference proteome</keyword>
<evidence type="ECO:0000313" key="3">
    <source>
        <dbReference type="Proteomes" id="UP001605036"/>
    </source>
</evidence>
<feature type="region of interest" description="Disordered" evidence="1">
    <location>
        <begin position="451"/>
        <end position="490"/>
    </location>
</feature>
<dbReference type="FunFam" id="3.40.50.300:FF:000978">
    <property type="entry name" value="YLP motif-containing protein 1 isoform X3"/>
    <property type="match status" value="1"/>
</dbReference>
<dbReference type="InterPro" id="IPR027417">
    <property type="entry name" value="P-loop_NTPase"/>
</dbReference>
<name>A0ABD1XTC9_9MARC</name>
<feature type="region of interest" description="Disordered" evidence="1">
    <location>
        <begin position="150"/>
        <end position="174"/>
    </location>
</feature>
<dbReference type="PANTHER" id="PTHR13413:SF0">
    <property type="entry name" value="YLP MOTIF-CONTAINING PROTEIN 1"/>
    <property type="match status" value="1"/>
</dbReference>
<organism evidence="2 3">
    <name type="scientific">Riccia fluitans</name>
    <dbReference type="NCBI Taxonomy" id="41844"/>
    <lineage>
        <taxon>Eukaryota</taxon>
        <taxon>Viridiplantae</taxon>
        <taxon>Streptophyta</taxon>
        <taxon>Embryophyta</taxon>
        <taxon>Marchantiophyta</taxon>
        <taxon>Marchantiopsida</taxon>
        <taxon>Marchantiidae</taxon>
        <taxon>Marchantiales</taxon>
        <taxon>Ricciaceae</taxon>
        <taxon>Riccia</taxon>
    </lineage>
</organism>
<protein>
    <recommendedName>
        <fullName evidence="4">YLP motif-containing protein 1</fullName>
    </recommendedName>
</protein>
<dbReference type="SUPFAM" id="SSF52540">
    <property type="entry name" value="P-loop containing nucleoside triphosphate hydrolases"/>
    <property type="match status" value="1"/>
</dbReference>
<dbReference type="PANTHER" id="PTHR13413">
    <property type="entry name" value="YLP MOTIF CONTAINING PROTEIN NUCLEAR PROTEIN ZAP"/>
    <property type="match status" value="1"/>
</dbReference>
<feature type="compositionally biased region" description="Polar residues" evidence="1">
    <location>
        <begin position="674"/>
        <end position="694"/>
    </location>
</feature>
<comment type="caution">
    <text evidence="2">The sequence shown here is derived from an EMBL/GenBank/DDBJ whole genome shotgun (WGS) entry which is preliminary data.</text>
</comment>
<feature type="region of interest" description="Disordered" evidence="1">
    <location>
        <begin position="664"/>
        <end position="697"/>
    </location>
</feature>
<evidence type="ECO:0008006" key="4">
    <source>
        <dbReference type="Google" id="ProtNLM"/>
    </source>
</evidence>
<gene>
    <name evidence="2" type="ORF">R1flu_023620</name>
</gene>
<feature type="compositionally biased region" description="Acidic residues" evidence="1">
    <location>
        <begin position="1130"/>
        <end position="1139"/>
    </location>
</feature>
<feature type="region of interest" description="Disordered" evidence="1">
    <location>
        <begin position="855"/>
        <end position="879"/>
    </location>
</feature>
<feature type="compositionally biased region" description="Polar residues" evidence="1">
    <location>
        <begin position="587"/>
        <end position="611"/>
    </location>
</feature>